<dbReference type="NCBIfam" id="TIGR02937">
    <property type="entry name" value="sigma70-ECF"/>
    <property type="match status" value="1"/>
</dbReference>
<evidence type="ECO:0000313" key="8">
    <source>
        <dbReference type="Proteomes" id="UP000184301"/>
    </source>
</evidence>
<keyword evidence="4" id="KW-0804">Transcription</keyword>
<dbReference type="InterPro" id="IPR007627">
    <property type="entry name" value="RNA_pol_sigma70_r2"/>
</dbReference>
<dbReference type="GO" id="GO:0003677">
    <property type="term" value="F:DNA binding"/>
    <property type="evidence" value="ECO:0007669"/>
    <property type="project" value="InterPro"/>
</dbReference>
<dbReference type="PANTHER" id="PTHR43133">
    <property type="entry name" value="RNA POLYMERASE ECF-TYPE SIGMA FACTO"/>
    <property type="match status" value="1"/>
</dbReference>
<evidence type="ECO:0000256" key="3">
    <source>
        <dbReference type="ARBA" id="ARBA00023082"/>
    </source>
</evidence>
<dbReference type="GO" id="GO:0006352">
    <property type="term" value="P:DNA-templated transcription initiation"/>
    <property type="evidence" value="ECO:0007669"/>
    <property type="project" value="InterPro"/>
</dbReference>
<evidence type="ECO:0000256" key="4">
    <source>
        <dbReference type="ARBA" id="ARBA00023163"/>
    </source>
</evidence>
<evidence type="ECO:0000259" key="6">
    <source>
        <dbReference type="Pfam" id="PF08281"/>
    </source>
</evidence>
<dbReference type="InterPro" id="IPR013325">
    <property type="entry name" value="RNA_pol_sigma_r2"/>
</dbReference>
<feature type="domain" description="RNA polymerase sigma factor 70 region 4 type 2" evidence="6">
    <location>
        <begin position="119"/>
        <end position="167"/>
    </location>
</feature>
<accession>A0A1M6N8K4</accession>
<dbReference type="SUPFAM" id="SSF88659">
    <property type="entry name" value="Sigma3 and sigma4 domains of RNA polymerase sigma factors"/>
    <property type="match status" value="1"/>
</dbReference>
<dbReference type="Proteomes" id="UP000184301">
    <property type="component" value="Unassembled WGS sequence"/>
</dbReference>
<sequence length="178" mass="20724">MKNTQDSKSKEFFIDLYETYAKPVYAIAYSILKNKGQAEDVVQDTFVKVMPYLERLQNASECQVKSFISITSRNEAINKYRKNQRESGFFAKGVDSEVKADKTITFPGIQGVEEREFLKQIMEHLDVSSREIVLYRCFYELSYREIAGVLEITEAAAMKRFERAKRQIRNMEGAEYYG</sequence>
<evidence type="ECO:0000313" key="7">
    <source>
        <dbReference type="EMBL" id="SHJ91926.1"/>
    </source>
</evidence>
<evidence type="ECO:0000256" key="1">
    <source>
        <dbReference type="ARBA" id="ARBA00010641"/>
    </source>
</evidence>
<name>A0A1M6N8K4_9FIRM</name>
<dbReference type="PANTHER" id="PTHR43133:SF60">
    <property type="entry name" value="RNA POLYMERASE SIGMA FACTOR SIGV"/>
    <property type="match status" value="1"/>
</dbReference>
<dbReference type="Pfam" id="PF04542">
    <property type="entry name" value="Sigma70_r2"/>
    <property type="match status" value="1"/>
</dbReference>
<comment type="similarity">
    <text evidence="1">Belongs to the sigma-70 factor family. ECF subfamily.</text>
</comment>
<keyword evidence="8" id="KW-1185">Reference proteome</keyword>
<dbReference type="Gene3D" id="1.10.10.10">
    <property type="entry name" value="Winged helix-like DNA-binding domain superfamily/Winged helix DNA-binding domain"/>
    <property type="match status" value="1"/>
</dbReference>
<dbReference type="OrthoDB" id="2613570at2"/>
<dbReference type="EMBL" id="FQZY01000022">
    <property type="protein sequence ID" value="SHJ91926.1"/>
    <property type="molecule type" value="Genomic_DNA"/>
</dbReference>
<organism evidence="7 8">
    <name type="scientific">Hespellia stercorisuis DSM 15480</name>
    <dbReference type="NCBI Taxonomy" id="1121950"/>
    <lineage>
        <taxon>Bacteria</taxon>
        <taxon>Bacillati</taxon>
        <taxon>Bacillota</taxon>
        <taxon>Clostridia</taxon>
        <taxon>Lachnospirales</taxon>
        <taxon>Lachnospiraceae</taxon>
        <taxon>Hespellia</taxon>
    </lineage>
</organism>
<dbReference type="InterPro" id="IPR013324">
    <property type="entry name" value="RNA_pol_sigma_r3/r4-like"/>
</dbReference>
<proteinExistence type="inferred from homology"/>
<reference evidence="7 8" key="1">
    <citation type="submission" date="2016-11" db="EMBL/GenBank/DDBJ databases">
        <authorList>
            <person name="Jaros S."/>
            <person name="Januszkiewicz K."/>
            <person name="Wedrychowicz H."/>
        </authorList>
    </citation>
    <scope>NUCLEOTIDE SEQUENCE [LARGE SCALE GENOMIC DNA]</scope>
    <source>
        <strain evidence="7 8">DSM 15480</strain>
    </source>
</reference>
<dbReference type="InterPro" id="IPR036388">
    <property type="entry name" value="WH-like_DNA-bd_sf"/>
</dbReference>
<dbReference type="CDD" id="cd06171">
    <property type="entry name" value="Sigma70_r4"/>
    <property type="match status" value="1"/>
</dbReference>
<dbReference type="AlphaFoldDB" id="A0A1M6N8K4"/>
<protein>
    <submittedName>
        <fullName evidence="7">RNA polymerase sigma-70 factor, ECF subfamily</fullName>
    </submittedName>
</protein>
<dbReference type="InterPro" id="IPR039425">
    <property type="entry name" value="RNA_pol_sigma-70-like"/>
</dbReference>
<dbReference type="GO" id="GO:0016987">
    <property type="term" value="F:sigma factor activity"/>
    <property type="evidence" value="ECO:0007669"/>
    <property type="project" value="UniProtKB-KW"/>
</dbReference>
<dbReference type="SUPFAM" id="SSF88946">
    <property type="entry name" value="Sigma2 domain of RNA polymerase sigma factors"/>
    <property type="match status" value="1"/>
</dbReference>
<evidence type="ECO:0000256" key="2">
    <source>
        <dbReference type="ARBA" id="ARBA00023015"/>
    </source>
</evidence>
<evidence type="ECO:0000259" key="5">
    <source>
        <dbReference type="Pfam" id="PF04542"/>
    </source>
</evidence>
<keyword evidence="3" id="KW-0731">Sigma factor</keyword>
<dbReference type="InterPro" id="IPR014284">
    <property type="entry name" value="RNA_pol_sigma-70_dom"/>
</dbReference>
<dbReference type="STRING" id="1121950.SAMN02745243_01731"/>
<dbReference type="RefSeq" id="WP_073108593.1">
    <property type="nucleotide sequence ID" value="NZ_FQZY01000022.1"/>
</dbReference>
<dbReference type="Gene3D" id="1.10.1740.10">
    <property type="match status" value="1"/>
</dbReference>
<feature type="domain" description="RNA polymerase sigma-70 region 2" evidence="5">
    <location>
        <begin position="16"/>
        <end position="85"/>
    </location>
</feature>
<keyword evidence="2" id="KW-0805">Transcription regulation</keyword>
<dbReference type="Pfam" id="PF08281">
    <property type="entry name" value="Sigma70_r4_2"/>
    <property type="match status" value="1"/>
</dbReference>
<dbReference type="InterPro" id="IPR013249">
    <property type="entry name" value="RNA_pol_sigma70_r4_t2"/>
</dbReference>
<gene>
    <name evidence="7" type="ORF">SAMN02745243_01731</name>
</gene>